<protein>
    <submittedName>
        <fullName evidence="1">Uncharacterized protein</fullName>
    </submittedName>
</protein>
<dbReference type="AlphaFoldDB" id="A0A1I0YFJ1"/>
<gene>
    <name evidence="1" type="ORF">SAMN05216587_111114</name>
</gene>
<dbReference type="RefSeq" id="WP_074816887.1">
    <property type="nucleotide sequence ID" value="NZ_FOJX01000011.1"/>
</dbReference>
<evidence type="ECO:0000313" key="1">
    <source>
        <dbReference type="EMBL" id="SFB10953.1"/>
    </source>
</evidence>
<organism evidence="1 2">
    <name type="scientific">Selenomonas ruminantium</name>
    <dbReference type="NCBI Taxonomy" id="971"/>
    <lineage>
        <taxon>Bacteria</taxon>
        <taxon>Bacillati</taxon>
        <taxon>Bacillota</taxon>
        <taxon>Negativicutes</taxon>
        <taxon>Selenomonadales</taxon>
        <taxon>Selenomonadaceae</taxon>
        <taxon>Selenomonas</taxon>
    </lineage>
</organism>
<name>A0A1I0YFJ1_SELRU</name>
<dbReference type="InterPro" id="IPR036388">
    <property type="entry name" value="WH-like_DNA-bd_sf"/>
</dbReference>
<proteinExistence type="predicted"/>
<dbReference type="Proteomes" id="UP000183843">
    <property type="component" value="Unassembled WGS sequence"/>
</dbReference>
<sequence length="125" mass="14459">MSKFNPDAMVQRYPDKEHVTIHRDFLRALAQGDISKSELRALMSFLADLTSDKYRRIHKKRLAENLGVAPSSISKGTTRLENRGIIIAENFMTDFDEDDDDEITGRPGYYIINDRYLEIGKNRHI</sequence>
<dbReference type="Gene3D" id="1.10.10.10">
    <property type="entry name" value="Winged helix-like DNA-binding domain superfamily/Winged helix DNA-binding domain"/>
    <property type="match status" value="1"/>
</dbReference>
<accession>A0A1I0YFJ1</accession>
<dbReference type="InterPro" id="IPR036390">
    <property type="entry name" value="WH_DNA-bd_sf"/>
</dbReference>
<reference evidence="1 2" key="1">
    <citation type="submission" date="2016-10" db="EMBL/GenBank/DDBJ databases">
        <authorList>
            <person name="de Groot N.N."/>
        </authorList>
    </citation>
    <scope>NUCLEOTIDE SEQUENCE [LARGE SCALE GENOMIC DNA]</scope>
    <source>
        <strain evidence="1 2">L14</strain>
    </source>
</reference>
<dbReference type="EMBL" id="FOJX01000011">
    <property type="protein sequence ID" value="SFB10953.1"/>
    <property type="molecule type" value="Genomic_DNA"/>
</dbReference>
<evidence type="ECO:0000313" key="2">
    <source>
        <dbReference type="Proteomes" id="UP000183843"/>
    </source>
</evidence>
<dbReference type="SUPFAM" id="SSF46785">
    <property type="entry name" value="Winged helix' DNA-binding domain"/>
    <property type="match status" value="1"/>
</dbReference>